<evidence type="ECO:0000313" key="1">
    <source>
        <dbReference type="EMBL" id="KAF7511031.1"/>
    </source>
</evidence>
<sequence length="168" mass="19009">MKVVGDLLDSYPMFGLCLVHAHCTLEPGEIMLASGHVSEPVLLTDTVKYYPERWTSAGRAYKFRTEPTEQPPTELVSCFRAAVGELYEVLGLYYAGTGKQIHQLERTEGRRNVLEDFCDANMNVERLETNWKDFGSGNPVTMTCVIFCDTTTTRSGGYHKNTKTHYRQ</sequence>
<accession>A0A8H7E8T0</accession>
<dbReference type="AlphaFoldDB" id="A0A8H7E8T0"/>
<dbReference type="EMBL" id="JAACFV010000024">
    <property type="protein sequence ID" value="KAF7511031.1"/>
    <property type="molecule type" value="Genomic_DNA"/>
</dbReference>
<protein>
    <submittedName>
        <fullName evidence="1">Uncharacterized protein</fullName>
    </submittedName>
</protein>
<keyword evidence="2" id="KW-1185">Reference proteome</keyword>
<comment type="caution">
    <text evidence="1">The sequence shown here is derived from an EMBL/GenBank/DDBJ whole genome shotgun (WGS) entry which is preliminary data.</text>
</comment>
<gene>
    <name evidence="1" type="ORF">GJ744_005577</name>
</gene>
<proteinExistence type="predicted"/>
<name>A0A8H7E8T0_9EURO</name>
<reference evidence="1" key="1">
    <citation type="submission" date="2020-02" db="EMBL/GenBank/DDBJ databases">
        <authorList>
            <person name="Palmer J.M."/>
        </authorList>
    </citation>
    <scope>NUCLEOTIDE SEQUENCE</scope>
    <source>
        <strain evidence="1">EPUS1.4</strain>
        <tissue evidence="1">Thallus</tissue>
    </source>
</reference>
<evidence type="ECO:0000313" key="2">
    <source>
        <dbReference type="Proteomes" id="UP000606974"/>
    </source>
</evidence>
<dbReference type="Proteomes" id="UP000606974">
    <property type="component" value="Unassembled WGS sequence"/>
</dbReference>
<dbReference type="OrthoDB" id="2322999at2759"/>
<organism evidence="1 2">
    <name type="scientific">Endocarpon pusillum</name>
    <dbReference type="NCBI Taxonomy" id="364733"/>
    <lineage>
        <taxon>Eukaryota</taxon>
        <taxon>Fungi</taxon>
        <taxon>Dikarya</taxon>
        <taxon>Ascomycota</taxon>
        <taxon>Pezizomycotina</taxon>
        <taxon>Eurotiomycetes</taxon>
        <taxon>Chaetothyriomycetidae</taxon>
        <taxon>Verrucariales</taxon>
        <taxon>Verrucariaceae</taxon>
        <taxon>Endocarpon</taxon>
    </lineage>
</organism>